<evidence type="ECO:0008006" key="3">
    <source>
        <dbReference type="Google" id="ProtNLM"/>
    </source>
</evidence>
<dbReference type="RefSeq" id="WP_145255704.1">
    <property type="nucleotide sequence ID" value="NZ_CP036279.1"/>
</dbReference>
<name>A0A518AZS5_9BACT</name>
<dbReference type="EMBL" id="CP036279">
    <property type="protein sequence ID" value="QDU60212.1"/>
    <property type="molecule type" value="Genomic_DNA"/>
</dbReference>
<dbReference type="KEGG" id="knv:Pan216_10500"/>
<accession>A0A518AZS5</accession>
<keyword evidence="2" id="KW-1185">Reference proteome</keyword>
<dbReference type="OrthoDB" id="6026908at2"/>
<sequence length="538" mass="59300">MLENLERTEDELATHASFGDVGVVLPRTAEVVRAMVDDLAIHHPEARRFAERLRGTALSASHRVLLDPVIRTRIQAAALAQMRNALSVPSGLATLLEVASASLEGDRQVSPLEVDAPEPHYLGEPPLQTLLWDEGRAEDFIASQYRRLYATLARPGIALGNQVLQEMPAASRTRLVEAESLARMVLPKLTPSLLAHVRVLAVLGRPNPDTPAVGDEDEWISFSLHPFFGAIWVSAKSLANPWVLAESLIHEAAHNKLSDLVVAGEILTRKAFASPELRVPAWWNTPGPDHPIWWAGERVLFAGHAYAHIGLFYRKAALLLERGEALPPGMEAGPLATKARKALDKSRYLLRCLMNLAGDELLDEGWELTRWLAGAVESIDPHPPRRDPTLSLLLERFDRETPSFVEELAKIPDMLASDVCVSELIRSFVGEQIAFANRIHALALEEGGKGPPPPYKNDVVHHLVGLAPMAGLLQETRRWVSDSLAAEGSLVGAEPSVRITETVVELVDHGRRCWERMRARLRVIQRTPGFQRQLASGS</sequence>
<proteinExistence type="predicted"/>
<organism evidence="1 2">
    <name type="scientific">Kolteria novifilia</name>
    <dbReference type="NCBI Taxonomy" id="2527975"/>
    <lineage>
        <taxon>Bacteria</taxon>
        <taxon>Pseudomonadati</taxon>
        <taxon>Planctomycetota</taxon>
        <taxon>Planctomycetia</taxon>
        <taxon>Kolteriales</taxon>
        <taxon>Kolteriaceae</taxon>
        <taxon>Kolteria</taxon>
    </lineage>
</organism>
<reference evidence="1 2" key="1">
    <citation type="submission" date="2019-02" db="EMBL/GenBank/DDBJ databases">
        <title>Deep-cultivation of Planctomycetes and their phenomic and genomic characterization uncovers novel biology.</title>
        <authorList>
            <person name="Wiegand S."/>
            <person name="Jogler M."/>
            <person name="Boedeker C."/>
            <person name="Pinto D."/>
            <person name="Vollmers J."/>
            <person name="Rivas-Marin E."/>
            <person name="Kohn T."/>
            <person name="Peeters S.H."/>
            <person name="Heuer A."/>
            <person name="Rast P."/>
            <person name="Oberbeckmann S."/>
            <person name="Bunk B."/>
            <person name="Jeske O."/>
            <person name="Meyerdierks A."/>
            <person name="Storesund J.E."/>
            <person name="Kallscheuer N."/>
            <person name="Luecker S."/>
            <person name="Lage O.M."/>
            <person name="Pohl T."/>
            <person name="Merkel B.J."/>
            <person name="Hornburger P."/>
            <person name="Mueller R.-W."/>
            <person name="Bruemmer F."/>
            <person name="Labrenz M."/>
            <person name="Spormann A.M."/>
            <person name="Op den Camp H."/>
            <person name="Overmann J."/>
            <person name="Amann R."/>
            <person name="Jetten M.S.M."/>
            <person name="Mascher T."/>
            <person name="Medema M.H."/>
            <person name="Devos D.P."/>
            <person name="Kaster A.-K."/>
            <person name="Ovreas L."/>
            <person name="Rohde M."/>
            <person name="Galperin M.Y."/>
            <person name="Jogler C."/>
        </authorList>
    </citation>
    <scope>NUCLEOTIDE SEQUENCE [LARGE SCALE GENOMIC DNA]</scope>
    <source>
        <strain evidence="1 2">Pan216</strain>
    </source>
</reference>
<gene>
    <name evidence="1" type="ORF">Pan216_10500</name>
</gene>
<protein>
    <recommendedName>
        <fullName evidence="3">HEXXH motif domain protein</fullName>
    </recommendedName>
</protein>
<evidence type="ECO:0000313" key="2">
    <source>
        <dbReference type="Proteomes" id="UP000317093"/>
    </source>
</evidence>
<evidence type="ECO:0000313" key="1">
    <source>
        <dbReference type="EMBL" id="QDU60212.1"/>
    </source>
</evidence>
<dbReference type="Proteomes" id="UP000317093">
    <property type="component" value="Chromosome"/>
</dbReference>
<dbReference type="AlphaFoldDB" id="A0A518AZS5"/>